<proteinExistence type="predicted"/>
<accession>A0A9N7V4Q9</accession>
<evidence type="ECO:0000313" key="2">
    <source>
        <dbReference type="EMBL" id="CAB1442826.1"/>
    </source>
</evidence>
<comment type="caution">
    <text evidence="2">The sequence shown here is derived from an EMBL/GenBank/DDBJ whole genome shotgun (WGS) entry which is preliminary data.</text>
</comment>
<reference evidence="2" key="1">
    <citation type="submission" date="2020-03" db="EMBL/GenBank/DDBJ databases">
        <authorList>
            <person name="Weist P."/>
        </authorList>
    </citation>
    <scope>NUCLEOTIDE SEQUENCE</scope>
</reference>
<gene>
    <name evidence="2" type="ORF">PLEPLA_LOCUS30544</name>
</gene>
<evidence type="ECO:0000256" key="1">
    <source>
        <dbReference type="SAM" id="MobiDB-lite"/>
    </source>
</evidence>
<dbReference type="Proteomes" id="UP001153269">
    <property type="component" value="Unassembled WGS sequence"/>
</dbReference>
<feature type="region of interest" description="Disordered" evidence="1">
    <location>
        <begin position="1"/>
        <end position="33"/>
    </location>
</feature>
<evidence type="ECO:0000313" key="3">
    <source>
        <dbReference type="Proteomes" id="UP001153269"/>
    </source>
</evidence>
<keyword evidence="3" id="KW-1185">Reference proteome</keyword>
<dbReference type="AlphaFoldDB" id="A0A9N7V4Q9"/>
<protein>
    <submittedName>
        <fullName evidence="2">Uncharacterized protein</fullName>
    </submittedName>
</protein>
<name>A0A9N7V4Q9_PLEPL</name>
<dbReference type="EMBL" id="CADEAL010002935">
    <property type="protein sequence ID" value="CAB1442826.1"/>
    <property type="molecule type" value="Genomic_DNA"/>
</dbReference>
<feature type="compositionally biased region" description="Basic and acidic residues" evidence="1">
    <location>
        <begin position="1"/>
        <end position="25"/>
    </location>
</feature>
<organism evidence="2 3">
    <name type="scientific">Pleuronectes platessa</name>
    <name type="common">European plaice</name>
    <dbReference type="NCBI Taxonomy" id="8262"/>
    <lineage>
        <taxon>Eukaryota</taxon>
        <taxon>Metazoa</taxon>
        <taxon>Chordata</taxon>
        <taxon>Craniata</taxon>
        <taxon>Vertebrata</taxon>
        <taxon>Euteleostomi</taxon>
        <taxon>Actinopterygii</taxon>
        <taxon>Neopterygii</taxon>
        <taxon>Teleostei</taxon>
        <taxon>Neoteleostei</taxon>
        <taxon>Acanthomorphata</taxon>
        <taxon>Carangaria</taxon>
        <taxon>Pleuronectiformes</taxon>
        <taxon>Pleuronectoidei</taxon>
        <taxon>Pleuronectidae</taxon>
        <taxon>Pleuronectes</taxon>
    </lineage>
</organism>
<sequence length="85" mass="9110">MRPERPLDEAERDTGGQEDTHRPLDVHVPGTKDSTSCDIITPCLRGHGVAASDRPVLQVTEGSSPCFVLLCSCVTDTLPSVLPLL</sequence>